<keyword evidence="4" id="KW-1185">Reference proteome</keyword>
<dbReference type="EMBL" id="SHLA01000001">
    <property type="protein sequence ID" value="RZU63424.1"/>
    <property type="molecule type" value="Genomic_DNA"/>
</dbReference>
<dbReference type="Pfam" id="PF00144">
    <property type="entry name" value="Beta-lactamase"/>
    <property type="match status" value="1"/>
</dbReference>
<evidence type="ECO:0000313" key="3">
    <source>
        <dbReference type="EMBL" id="RZU63424.1"/>
    </source>
</evidence>
<organism evidence="3 4">
    <name type="scientific">Zhihengliuella halotolerans</name>
    <dbReference type="NCBI Taxonomy" id="370736"/>
    <lineage>
        <taxon>Bacteria</taxon>
        <taxon>Bacillati</taxon>
        <taxon>Actinomycetota</taxon>
        <taxon>Actinomycetes</taxon>
        <taxon>Micrococcales</taxon>
        <taxon>Micrococcaceae</taxon>
        <taxon>Zhihengliuella</taxon>
    </lineage>
</organism>
<feature type="transmembrane region" description="Helical" evidence="1">
    <location>
        <begin position="362"/>
        <end position="385"/>
    </location>
</feature>
<evidence type="ECO:0000313" key="4">
    <source>
        <dbReference type="Proteomes" id="UP000292685"/>
    </source>
</evidence>
<keyword evidence="1" id="KW-0472">Membrane</keyword>
<proteinExistence type="predicted"/>
<accession>A0A4Q8AGK9</accession>
<name>A0A4Q8AGK9_9MICC</name>
<feature type="domain" description="Beta-lactamase-related" evidence="2">
    <location>
        <begin position="17"/>
        <end position="339"/>
    </location>
</feature>
<dbReference type="AlphaFoldDB" id="A0A4Q8AGK9"/>
<feature type="transmembrane region" description="Helical" evidence="1">
    <location>
        <begin position="406"/>
        <end position="429"/>
    </location>
</feature>
<keyword evidence="1" id="KW-0812">Transmembrane</keyword>
<dbReference type="Proteomes" id="UP000292685">
    <property type="component" value="Unassembled WGS sequence"/>
</dbReference>
<dbReference type="Gene3D" id="3.40.710.10">
    <property type="entry name" value="DD-peptidase/beta-lactamase superfamily"/>
    <property type="match status" value="1"/>
</dbReference>
<protein>
    <submittedName>
        <fullName evidence="3">CubicO group peptidase (Beta-lactamase class C family)</fullName>
    </submittedName>
</protein>
<dbReference type="InterPro" id="IPR012338">
    <property type="entry name" value="Beta-lactam/transpept-like"/>
</dbReference>
<evidence type="ECO:0000256" key="1">
    <source>
        <dbReference type="SAM" id="Phobius"/>
    </source>
</evidence>
<evidence type="ECO:0000259" key="2">
    <source>
        <dbReference type="Pfam" id="PF00144"/>
    </source>
</evidence>
<reference evidence="3 4" key="1">
    <citation type="submission" date="2019-02" db="EMBL/GenBank/DDBJ databases">
        <title>Sequencing the genomes of 1000 actinobacteria strains.</title>
        <authorList>
            <person name="Klenk H.-P."/>
        </authorList>
    </citation>
    <scope>NUCLEOTIDE SEQUENCE [LARGE SCALE GENOMIC DNA]</scope>
    <source>
        <strain evidence="3 4">DSM 17364</strain>
    </source>
</reference>
<comment type="caution">
    <text evidence="3">The sequence shown here is derived from an EMBL/GenBank/DDBJ whole genome shotgun (WGS) entry which is preliminary data.</text>
</comment>
<dbReference type="SUPFAM" id="SSF56601">
    <property type="entry name" value="beta-lactamase/transpeptidase-like"/>
    <property type="match status" value="1"/>
</dbReference>
<dbReference type="InterPro" id="IPR001466">
    <property type="entry name" value="Beta-lactam-related"/>
</dbReference>
<keyword evidence="1" id="KW-1133">Transmembrane helix</keyword>
<dbReference type="InterPro" id="IPR050491">
    <property type="entry name" value="AmpC-like"/>
</dbReference>
<feature type="transmembrane region" description="Helical" evidence="1">
    <location>
        <begin position="441"/>
        <end position="464"/>
    </location>
</feature>
<dbReference type="PANTHER" id="PTHR46825">
    <property type="entry name" value="D-ALANYL-D-ALANINE-CARBOXYPEPTIDASE/ENDOPEPTIDASE AMPH"/>
    <property type="match status" value="1"/>
</dbReference>
<dbReference type="PANTHER" id="PTHR46825:SF9">
    <property type="entry name" value="BETA-LACTAMASE-RELATED DOMAIN-CONTAINING PROTEIN"/>
    <property type="match status" value="1"/>
</dbReference>
<gene>
    <name evidence="3" type="ORF">EV380_3042</name>
</gene>
<sequence>MVGAVQADGGVAPGEVETYLAQQMESTHVPGLAYAVIGPHGMEESGGMGTASDGSEVNADSVFLWGSVSKPVAATLVAALAREDLLKLEDPVARHLPAVTSYGSEWDAVTIRHLLNHTSGLPAALQILDRDDPRRSPADALSELDGIEFLDRPGAGYHYSSANYLVLAGVVEAVVGQPYSEVLSDRVLEPLEMDNVLTDSQDVKQHVPAGHRFVAGQSVSFDAPYDAAGLAYGYLGGSVTDLAAFADAHLNGDPTGRVLADSDRVRLQAASVQTGSGGSYGLGWRQGSLAGFGVDSETSIVWHSGAVPGYQSAVILLPTQQRAVVLLQNAFGVFHDEALLETAIGMAALVDGSVPPFTGESVVTYSVLLSVLSVLSIVLAVLLVRGTIRLLSPPQLRVRQLLVRRCAALSVYGALACVLGIVLPGLMGLSLMQIPLWAPDVGWLLIVCASASAALTLVGAVALTRELRAHRLRRSESLT</sequence>